<accession>A0A9W6BUK8</accession>
<dbReference type="Proteomes" id="UP001165080">
    <property type="component" value="Unassembled WGS sequence"/>
</dbReference>
<comment type="caution">
    <text evidence="3">The sequence shown here is derived from an EMBL/GenBank/DDBJ whole genome shotgun (WGS) entry which is preliminary data.</text>
</comment>
<name>A0A9W6BUK8_9CHLO</name>
<evidence type="ECO:0000313" key="3">
    <source>
        <dbReference type="EMBL" id="GLC57771.1"/>
    </source>
</evidence>
<reference evidence="3 4" key="1">
    <citation type="journal article" date="2023" name="Commun. Biol.">
        <title>Reorganization of the ancestral sex-determining regions during the evolution of trioecy in Pleodorina starrii.</title>
        <authorList>
            <person name="Takahashi K."/>
            <person name="Suzuki S."/>
            <person name="Kawai-Toyooka H."/>
            <person name="Yamamoto K."/>
            <person name="Hamaji T."/>
            <person name="Ootsuki R."/>
            <person name="Yamaguchi H."/>
            <person name="Kawachi M."/>
            <person name="Higashiyama T."/>
            <person name="Nozaki H."/>
        </authorList>
    </citation>
    <scope>NUCLEOTIDE SEQUENCE [LARGE SCALE GENOMIC DNA]</scope>
    <source>
        <strain evidence="3 4">NIES-4479</strain>
    </source>
</reference>
<keyword evidence="2" id="KW-1133">Transmembrane helix</keyword>
<gene>
    <name evidence="3" type="primary">PLEST009109</name>
    <name evidence="3" type="ORF">PLESTB_001265000</name>
</gene>
<evidence type="ECO:0008006" key="5">
    <source>
        <dbReference type="Google" id="ProtNLM"/>
    </source>
</evidence>
<keyword evidence="2" id="KW-0472">Membrane</keyword>
<feature type="region of interest" description="Disordered" evidence="1">
    <location>
        <begin position="151"/>
        <end position="172"/>
    </location>
</feature>
<evidence type="ECO:0000256" key="1">
    <source>
        <dbReference type="SAM" id="MobiDB-lite"/>
    </source>
</evidence>
<dbReference type="EMBL" id="BRXU01000020">
    <property type="protein sequence ID" value="GLC57771.1"/>
    <property type="molecule type" value="Genomic_DNA"/>
</dbReference>
<evidence type="ECO:0000256" key="2">
    <source>
        <dbReference type="SAM" id="Phobius"/>
    </source>
</evidence>
<dbReference type="OrthoDB" id="551415at2759"/>
<dbReference type="AlphaFoldDB" id="A0A9W6BUK8"/>
<proteinExistence type="predicted"/>
<protein>
    <recommendedName>
        <fullName evidence="5">GPI-GlcNAc transferase complex PIG-H component conserved domain-containing protein</fullName>
    </recommendedName>
</protein>
<feature type="region of interest" description="Disordered" evidence="1">
    <location>
        <begin position="203"/>
        <end position="233"/>
    </location>
</feature>
<feature type="transmembrane region" description="Helical" evidence="2">
    <location>
        <begin position="44"/>
        <end position="61"/>
    </location>
</feature>
<sequence>MAAQRRRSPPFDGDATIVLDCQREVIGTKLTVRVRGGSPARMRVAFLATFAALAAACIWWPPGLPAAAATLLLAVAAAAVSWELSEVTSESVLVLPGGVGYVLESVRRCGLRRRRFLDAREVSYVALSEAVTSCDVRFFLSFVPRDDARGSGAGAGAGTGVSSNSSSGGGGGRHRLAVPFENLLPRLRLRHLTAIYRELVPPPASASAVEEEEKPPAGSCRMLRIAGASGGSG</sequence>
<keyword evidence="4" id="KW-1185">Reference proteome</keyword>
<keyword evidence="2" id="KW-0812">Transmembrane</keyword>
<organism evidence="3 4">
    <name type="scientific">Pleodorina starrii</name>
    <dbReference type="NCBI Taxonomy" id="330485"/>
    <lineage>
        <taxon>Eukaryota</taxon>
        <taxon>Viridiplantae</taxon>
        <taxon>Chlorophyta</taxon>
        <taxon>core chlorophytes</taxon>
        <taxon>Chlorophyceae</taxon>
        <taxon>CS clade</taxon>
        <taxon>Chlamydomonadales</taxon>
        <taxon>Volvocaceae</taxon>
        <taxon>Pleodorina</taxon>
    </lineage>
</organism>
<evidence type="ECO:0000313" key="4">
    <source>
        <dbReference type="Proteomes" id="UP001165080"/>
    </source>
</evidence>